<evidence type="ECO:0000256" key="8">
    <source>
        <dbReference type="RuleBase" id="RU366009"/>
    </source>
</evidence>
<dbReference type="InterPro" id="IPR014311">
    <property type="entry name" value="Guanine_deaminase"/>
</dbReference>
<dbReference type="InParanoid" id="K0KK35"/>
<evidence type="ECO:0000256" key="4">
    <source>
        <dbReference type="ARBA" id="ARBA00022801"/>
    </source>
</evidence>
<organism evidence="10 11">
    <name type="scientific">Wickerhamomyces ciferrii (strain ATCC 14091 / BCRC 22168 / CBS 111 / JCM 3599 / NBRC 0793 / NRRL Y-1031 F-60-10)</name>
    <name type="common">Yeast</name>
    <name type="synonym">Pichia ciferrii</name>
    <dbReference type="NCBI Taxonomy" id="1206466"/>
    <lineage>
        <taxon>Eukaryota</taxon>
        <taxon>Fungi</taxon>
        <taxon>Dikarya</taxon>
        <taxon>Ascomycota</taxon>
        <taxon>Saccharomycotina</taxon>
        <taxon>Saccharomycetes</taxon>
        <taxon>Phaffomycetales</taxon>
        <taxon>Wickerhamomycetaceae</taxon>
        <taxon>Wickerhamomyces</taxon>
    </lineage>
</organism>
<comment type="function">
    <text evidence="7 8">Catalyzes the hydrolytic deamination of guanine, producing xanthine and ammonia.</text>
</comment>
<dbReference type="PANTHER" id="PTHR11271:SF6">
    <property type="entry name" value="GUANINE DEAMINASE"/>
    <property type="match status" value="1"/>
</dbReference>
<dbReference type="UniPathway" id="UPA00603">
    <property type="reaction ID" value="UER00660"/>
</dbReference>
<comment type="cofactor">
    <cofactor evidence="8">
        <name>Zn(2+)</name>
        <dbReference type="ChEBI" id="CHEBI:29105"/>
    </cofactor>
    <text evidence="8">Binds 1 zinc ion per subunit.</text>
</comment>
<evidence type="ECO:0000256" key="1">
    <source>
        <dbReference type="ARBA" id="ARBA00004984"/>
    </source>
</evidence>
<sequence>MTVGLRSASSSHTAANIKRVLYYGTFIHTPKLGSLQVFTDTGFVVDKNGVIDNIYENTSVEEILNKETNIEETFDISKNSNSFFFPGFIDTHIHAPQYPNNGIFGSSTLLDWLETYTFPLESTLKDLDKARLVYNKVISRGISHGTTCAAYYATIDTDATNLLADLALEKGQRAFIGKVCMNNNSPEYYCETFEQSKKSTLDVIDHIKEIDPSNEIVAPILTPRFAPSCTSELLNWLGHLREEQNLHCQTHISENKNEIKWVQELFPSSKSYTDVYNDHNLLGDKTILAHAIHLSDHEKDLIKSTGTGISHCPISNSSITSGEARVRWLLDNEIPVGLGTDVSGGFSISILETARQALLVSNHLAMKTSDHNKLSVEDVLFLATLGGAKVVGLQDKLGSFIKGKKWDAQLVDLDSKGSPVDVFDWQTSPKSMNTSDDLTKFKNLVAKWVFNGDDRNTQKVWVNGLKVHEL</sequence>
<keyword evidence="11" id="KW-1185">Reference proteome</keyword>
<dbReference type="Gene3D" id="3.20.20.140">
    <property type="entry name" value="Metal-dependent hydrolases"/>
    <property type="match status" value="1"/>
</dbReference>
<dbReference type="FunCoup" id="K0KK35">
    <property type="interactions" value="164"/>
</dbReference>
<evidence type="ECO:0000313" key="11">
    <source>
        <dbReference type="Proteomes" id="UP000009328"/>
    </source>
</evidence>
<dbReference type="GO" id="GO:0006147">
    <property type="term" value="P:guanine catabolic process"/>
    <property type="evidence" value="ECO:0007669"/>
    <property type="project" value="UniProtKB-UniRule"/>
</dbReference>
<dbReference type="InterPro" id="IPR051607">
    <property type="entry name" value="Metallo-dep_hydrolases"/>
</dbReference>
<dbReference type="Pfam" id="PF01979">
    <property type="entry name" value="Amidohydro_1"/>
    <property type="match status" value="1"/>
</dbReference>
<evidence type="ECO:0000256" key="2">
    <source>
        <dbReference type="ARBA" id="ARBA00006745"/>
    </source>
</evidence>
<proteinExistence type="inferred from homology"/>
<reference evidence="10 11" key="1">
    <citation type="journal article" date="2012" name="Eukaryot. Cell">
        <title>Draft genome sequence of Wickerhamomyces ciferrii NRRL Y-1031 F-60-10.</title>
        <authorList>
            <person name="Schneider J."/>
            <person name="Andrea H."/>
            <person name="Blom J."/>
            <person name="Jaenicke S."/>
            <person name="Ruckert C."/>
            <person name="Schorsch C."/>
            <person name="Szczepanowski R."/>
            <person name="Farwick M."/>
            <person name="Goesmann A."/>
            <person name="Puhler A."/>
            <person name="Schaffer S."/>
            <person name="Tauch A."/>
            <person name="Kohler T."/>
            <person name="Brinkrolf K."/>
        </authorList>
    </citation>
    <scope>NUCLEOTIDE SEQUENCE [LARGE SCALE GENOMIC DNA]</scope>
    <source>
        <strain evidence="11">ATCC 14091 / BCRC 22168 / CBS 111 / JCM 3599 / NBRC 0793 / NRRL Y-1031 F-60-10</strain>
    </source>
</reference>
<evidence type="ECO:0000259" key="9">
    <source>
        <dbReference type="Pfam" id="PF01979"/>
    </source>
</evidence>
<dbReference type="eggNOG" id="KOG3968">
    <property type="taxonomic scope" value="Eukaryota"/>
</dbReference>
<keyword evidence="4 8" id="KW-0378">Hydrolase</keyword>
<evidence type="ECO:0000256" key="5">
    <source>
        <dbReference type="ARBA" id="ARBA00022833"/>
    </source>
</evidence>
<dbReference type="CDD" id="cd01303">
    <property type="entry name" value="GDEase"/>
    <property type="match status" value="1"/>
</dbReference>
<dbReference type="PANTHER" id="PTHR11271">
    <property type="entry name" value="GUANINE DEAMINASE"/>
    <property type="match status" value="1"/>
</dbReference>
<dbReference type="EC" id="3.5.4.3" evidence="8"/>
<dbReference type="HOGENOM" id="CLU_012358_0_0_1"/>
<dbReference type="FunFam" id="3.20.20.140:FF:000022">
    <property type="entry name" value="Guanine deaminase"/>
    <property type="match status" value="1"/>
</dbReference>
<name>K0KK35_WICCF</name>
<feature type="domain" description="Amidohydrolase-related" evidence="9">
    <location>
        <begin position="85"/>
        <end position="464"/>
    </location>
</feature>
<dbReference type="InterPro" id="IPR006680">
    <property type="entry name" value="Amidohydro-rel"/>
</dbReference>
<dbReference type="GO" id="GO:0005829">
    <property type="term" value="C:cytosol"/>
    <property type="evidence" value="ECO:0007669"/>
    <property type="project" value="TreeGrafter"/>
</dbReference>
<dbReference type="InterPro" id="IPR011059">
    <property type="entry name" value="Metal-dep_hydrolase_composite"/>
</dbReference>
<dbReference type="Gene3D" id="2.30.40.10">
    <property type="entry name" value="Urease, subunit C, domain 1"/>
    <property type="match status" value="1"/>
</dbReference>
<protein>
    <recommendedName>
        <fullName evidence="8">Guanine deaminase</fullName>
        <shortName evidence="8">Guanase</shortName>
        <ecNumber evidence="8">3.5.4.3</ecNumber>
    </recommendedName>
    <alternativeName>
        <fullName evidence="8">Guanine aminohydrolase</fullName>
    </alternativeName>
</protein>
<dbReference type="NCBIfam" id="TIGR02967">
    <property type="entry name" value="guan_deamin"/>
    <property type="match status" value="1"/>
</dbReference>
<evidence type="ECO:0000256" key="6">
    <source>
        <dbReference type="ARBA" id="ARBA00051148"/>
    </source>
</evidence>
<evidence type="ECO:0000256" key="7">
    <source>
        <dbReference type="ARBA" id="ARBA00056079"/>
    </source>
</evidence>
<dbReference type="AlphaFoldDB" id="K0KK35"/>
<gene>
    <name evidence="10" type="ORF">BN7_1363</name>
</gene>
<keyword evidence="3 8" id="KW-0479">Metal-binding</keyword>
<dbReference type="STRING" id="1206466.K0KK35"/>
<comment type="pathway">
    <text evidence="1 8">Purine metabolism; guanine degradation; xanthine from guanine: step 1/1.</text>
</comment>
<dbReference type="SUPFAM" id="SSF51556">
    <property type="entry name" value="Metallo-dependent hydrolases"/>
    <property type="match status" value="1"/>
</dbReference>
<keyword evidence="5 8" id="KW-0862">Zinc</keyword>
<dbReference type="EMBL" id="CAIF01000029">
    <property type="protein sequence ID" value="CCH41824.1"/>
    <property type="molecule type" value="Genomic_DNA"/>
</dbReference>
<dbReference type="GO" id="GO:0008270">
    <property type="term" value="F:zinc ion binding"/>
    <property type="evidence" value="ECO:0007669"/>
    <property type="project" value="UniProtKB-UniRule"/>
</dbReference>
<dbReference type="GO" id="GO:0008892">
    <property type="term" value="F:guanine deaminase activity"/>
    <property type="evidence" value="ECO:0007669"/>
    <property type="project" value="UniProtKB-UniRule"/>
</dbReference>
<dbReference type="Proteomes" id="UP000009328">
    <property type="component" value="Unassembled WGS sequence"/>
</dbReference>
<comment type="catalytic activity">
    <reaction evidence="6 8">
        <text>guanine + H2O + H(+) = xanthine + NH4(+)</text>
        <dbReference type="Rhea" id="RHEA:14665"/>
        <dbReference type="ChEBI" id="CHEBI:15377"/>
        <dbReference type="ChEBI" id="CHEBI:15378"/>
        <dbReference type="ChEBI" id="CHEBI:16235"/>
        <dbReference type="ChEBI" id="CHEBI:17712"/>
        <dbReference type="ChEBI" id="CHEBI:28938"/>
        <dbReference type="EC" id="3.5.4.3"/>
    </reaction>
</comment>
<comment type="caution">
    <text evidence="10">The sequence shown here is derived from an EMBL/GenBank/DDBJ whole genome shotgun (WGS) entry which is preliminary data.</text>
</comment>
<dbReference type="InterPro" id="IPR032466">
    <property type="entry name" value="Metal_Hydrolase"/>
</dbReference>
<comment type="similarity">
    <text evidence="2 8">Belongs to the metallo-dependent hydrolases superfamily. ATZ/TRZ family.</text>
</comment>
<evidence type="ECO:0000256" key="3">
    <source>
        <dbReference type="ARBA" id="ARBA00022723"/>
    </source>
</evidence>
<evidence type="ECO:0000313" key="10">
    <source>
        <dbReference type="EMBL" id="CCH41824.1"/>
    </source>
</evidence>
<accession>K0KK35</accession>